<feature type="region of interest" description="Disordered" evidence="1">
    <location>
        <begin position="22"/>
        <end position="80"/>
    </location>
</feature>
<feature type="compositionally biased region" description="Polar residues" evidence="1">
    <location>
        <begin position="363"/>
        <end position="372"/>
    </location>
</feature>
<feature type="compositionally biased region" description="Low complexity" evidence="1">
    <location>
        <begin position="769"/>
        <end position="778"/>
    </location>
</feature>
<feature type="compositionally biased region" description="Basic and acidic residues" evidence="1">
    <location>
        <begin position="793"/>
        <end position="802"/>
    </location>
</feature>
<reference evidence="2" key="2">
    <citation type="journal article" date="2019" name="IMA Fungus">
        <title>Genome sequencing and comparison of five Tilletia species to identify candidate genes for the detection of regulated species infecting wheat.</title>
        <authorList>
            <person name="Nguyen H.D.T."/>
            <person name="Sultana T."/>
            <person name="Kesanakurti P."/>
            <person name="Hambleton S."/>
        </authorList>
    </citation>
    <scope>NUCLEOTIDE SEQUENCE</scope>
    <source>
        <strain evidence="2">DAOMC 236426</strain>
    </source>
</reference>
<feature type="compositionally biased region" description="Polar residues" evidence="1">
    <location>
        <begin position="1141"/>
        <end position="1151"/>
    </location>
</feature>
<feature type="region of interest" description="Disordered" evidence="1">
    <location>
        <begin position="114"/>
        <end position="135"/>
    </location>
</feature>
<name>A0A8X7MJX8_9BASI</name>
<feature type="region of interest" description="Disordered" evidence="1">
    <location>
        <begin position="1120"/>
        <end position="1154"/>
    </location>
</feature>
<reference evidence="2" key="1">
    <citation type="submission" date="2016-04" db="EMBL/GenBank/DDBJ databases">
        <authorList>
            <person name="Nguyen H.D."/>
            <person name="Samba Siva P."/>
            <person name="Cullis J."/>
            <person name="Levesque C.A."/>
            <person name="Hambleton S."/>
        </authorList>
    </citation>
    <scope>NUCLEOTIDE SEQUENCE</scope>
    <source>
        <strain evidence="2">DAOMC 236426</strain>
    </source>
</reference>
<feature type="region of interest" description="Disordered" evidence="1">
    <location>
        <begin position="363"/>
        <end position="434"/>
    </location>
</feature>
<proteinExistence type="predicted"/>
<feature type="compositionally biased region" description="Low complexity" evidence="1">
    <location>
        <begin position="416"/>
        <end position="430"/>
    </location>
</feature>
<protein>
    <submittedName>
        <fullName evidence="2">Uncharacterized protein</fullName>
    </submittedName>
</protein>
<feature type="compositionally biased region" description="Polar residues" evidence="1">
    <location>
        <begin position="65"/>
        <end position="77"/>
    </location>
</feature>
<dbReference type="EMBL" id="LWDE02001888">
    <property type="protein sequence ID" value="KAE8239133.1"/>
    <property type="molecule type" value="Genomic_DNA"/>
</dbReference>
<feature type="compositionally biased region" description="Polar residues" evidence="1">
    <location>
        <begin position="114"/>
        <end position="124"/>
    </location>
</feature>
<feature type="compositionally biased region" description="Basic and acidic residues" evidence="1">
    <location>
        <begin position="709"/>
        <end position="719"/>
    </location>
</feature>
<sequence>MDMIPTIRRIYEQRRAELAAETAAERRDCLRSDHGSESLSPSPSVYRRDGEAKPASETAGCNEDTACSLSSPNTAASDGQEIARIEPVQFSTDGSHPSAEDLGSARFAPLSAVGSSPTLVSVSDPTMGAEKKSPQYEPSLLLFQSSPDQSENRHSCSVDCGVPSGIQEGFENVLPVEEDIPPDIYASPSPPSGVPNFSDLLFDSVSHHDVLCLPSTRTTTTFAIGKKQGCTVNRSSPSPASIRLDVPAPVQATAHGSPSLLLSPSVAFAIGYVPASVTQRAPATIARTDSPGVSTVSVAGSWEQRAGLPSAVSAKPRLKALQRLFLSAKAKRDSIQSFHLRPAHQNIALGSLFLDDDQQSGTLECGTRSTAPSAFKGPLGSTTGGTSSSFARSAPIKKASDRRFLRPVQPAGMKLSSAFTSPSTSLTPLEPTGPGPPSFGGYCATSFPDAPSKTTSALHYACDRSTARGGRVSVDELGRNIVSKLHRTDIEQSRITTDPKHHSGIGVPKLPVTEQTYSGGSAIQQQQAGVSPMSLKVGRDPQGVKVYAALDTVGRTDSSSLGWQPVLEGEVEGGSVVERVMAEGAMTEGAMTERAVKEGVVAGGDEDVKPVVKETKRLGPLTEVIVPCGSMRTTMQSETWSQPLPPPLATRVSYRPIVDPQSTPPTESQPRCPSRAAASTDAATPAASTPPPAASSNAPRPSCPGVGLESREVQPTESRRRPRAAADAAEGAVSVSQVSRLGAADHSHSVVKSCGSFFSPAQPLQRRSAEAALEAASQGNGMQWRMRPGGAQQRERRNKEGDQQDGMESMRSVQEGAQPEGAQQEGATADMAVHASGTVALYAISHVDSERPVPTARVRRSTACANTTATCFAFRNEEKSPPPPASSSPGCSVTLKSTAASWIPTFLCVYGDLSINEDLAAAVPSHTPVPAITVIASLSANDTACRDSQESHPGHVSISTHARTITVPHPRSSTLGSTTSTRTGYVHCVGSGRLRAVVVVGGMRISSAPSADGMQMFKGICVQGCMERQDHFRNGMVRANDAVMVRGTNGIGQNMPSIMEYTFGQTRFTIEHATANHQLISWTKTATTSTACFGGGPPPFHIEHLAERGMAAGDGLTRRNASAFRPAPSPPTALSRATGKSHASSNRTAIQAQDHHVGPLLFTVSATGDHSASARQHREPFMAIDLVHDTVESHATHDHTVRTVRRAFLCHPTVVSRHHRRLSTTHRRGANQSAHSGSVFEHAFKATVRAKLAHPRQQTDFPSAATTTPSAANQVFPLGTVQEGVLECCPGPSSPVQTWRRRR</sequence>
<gene>
    <name evidence="2" type="ORF">A4X06_0g8492</name>
</gene>
<keyword evidence="3" id="KW-1185">Reference proteome</keyword>
<evidence type="ECO:0000313" key="3">
    <source>
        <dbReference type="Proteomes" id="UP000077684"/>
    </source>
</evidence>
<evidence type="ECO:0000313" key="2">
    <source>
        <dbReference type="EMBL" id="KAE8239133.1"/>
    </source>
</evidence>
<dbReference type="Proteomes" id="UP000077684">
    <property type="component" value="Unassembled WGS sequence"/>
</dbReference>
<feature type="region of interest" description="Disordered" evidence="1">
    <location>
        <begin position="656"/>
        <end position="731"/>
    </location>
</feature>
<feature type="compositionally biased region" description="Basic and acidic residues" evidence="1">
    <location>
        <begin position="22"/>
        <end position="36"/>
    </location>
</feature>
<evidence type="ECO:0000256" key="1">
    <source>
        <dbReference type="SAM" id="MobiDB-lite"/>
    </source>
</evidence>
<feature type="compositionally biased region" description="Low complexity" evidence="1">
    <location>
        <begin position="814"/>
        <end position="827"/>
    </location>
</feature>
<feature type="compositionally biased region" description="Low complexity" evidence="1">
    <location>
        <begin position="380"/>
        <end position="389"/>
    </location>
</feature>
<feature type="compositionally biased region" description="Low complexity" evidence="1">
    <location>
        <begin position="673"/>
        <end position="687"/>
    </location>
</feature>
<accession>A0A8X7MJX8</accession>
<organism evidence="2 3">
    <name type="scientific">Tilletia controversa</name>
    <name type="common">dwarf bunt fungus</name>
    <dbReference type="NCBI Taxonomy" id="13291"/>
    <lineage>
        <taxon>Eukaryota</taxon>
        <taxon>Fungi</taxon>
        <taxon>Dikarya</taxon>
        <taxon>Basidiomycota</taxon>
        <taxon>Ustilaginomycotina</taxon>
        <taxon>Exobasidiomycetes</taxon>
        <taxon>Tilletiales</taxon>
        <taxon>Tilletiaceae</taxon>
        <taxon>Tilletia</taxon>
    </lineage>
</organism>
<feature type="compositionally biased region" description="Polar residues" evidence="1">
    <location>
        <begin position="660"/>
        <end position="671"/>
    </location>
</feature>
<comment type="caution">
    <text evidence="2">The sequence shown here is derived from an EMBL/GenBank/DDBJ whole genome shotgun (WGS) entry which is preliminary data.</text>
</comment>
<feature type="region of interest" description="Disordered" evidence="1">
    <location>
        <begin position="769"/>
        <end position="828"/>
    </location>
</feature>